<keyword evidence="1" id="KW-0732">Signal</keyword>
<dbReference type="Proteomes" id="UP000290288">
    <property type="component" value="Unassembled WGS sequence"/>
</dbReference>
<feature type="chain" id="PRO_5020748977" evidence="1">
    <location>
        <begin position="16"/>
        <end position="55"/>
    </location>
</feature>
<accession>A0A4Q2D5N2</accession>
<dbReference type="AlphaFoldDB" id="A0A4Q2D5N2"/>
<proteinExistence type="predicted"/>
<reference evidence="2 3" key="1">
    <citation type="submission" date="2019-01" db="EMBL/GenBank/DDBJ databases">
        <title>Draft genome sequence of Psathyrella aberdarensis IHI B618.</title>
        <authorList>
            <person name="Buettner E."/>
            <person name="Kellner H."/>
        </authorList>
    </citation>
    <scope>NUCLEOTIDE SEQUENCE [LARGE SCALE GENOMIC DNA]</scope>
    <source>
        <strain evidence="2 3">IHI B618</strain>
    </source>
</reference>
<keyword evidence="3" id="KW-1185">Reference proteome</keyword>
<gene>
    <name evidence="2" type="ORF">EST38_g11119</name>
</gene>
<name>A0A4Q2D5N2_9AGAR</name>
<evidence type="ECO:0000313" key="3">
    <source>
        <dbReference type="Proteomes" id="UP000290288"/>
    </source>
</evidence>
<sequence>MLLEFVALSLLLLSGQYVTKKEHLWLILRLSHVIHQAKLRVLNYTNDVVFQLIHY</sequence>
<evidence type="ECO:0000313" key="2">
    <source>
        <dbReference type="EMBL" id="RXW14733.1"/>
    </source>
</evidence>
<protein>
    <submittedName>
        <fullName evidence="2">Uncharacterized protein</fullName>
    </submittedName>
</protein>
<evidence type="ECO:0000256" key="1">
    <source>
        <dbReference type="SAM" id="SignalP"/>
    </source>
</evidence>
<organism evidence="2 3">
    <name type="scientific">Candolleomyces aberdarensis</name>
    <dbReference type="NCBI Taxonomy" id="2316362"/>
    <lineage>
        <taxon>Eukaryota</taxon>
        <taxon>Fungi</taxon>
        <taxon>Dikarya</taxon>
        <taxon>Basidiomycota</taxon>
        <taxon>Agaricomycotina</taxon>
        <taxon>Agaricomycetes</taxon>
        <taxon>Agaricomycetidae</taxon>
        <taxon>Agaricales</taxon>
        <taxon>Agaricineae</taxon>
        <taxon>Psathyrellaceae</taxon>
        <taxon>Candolleomyces</taxon>
    </lineage>
</organism>
<dbReference type="EMBL" id="SDEE01000655">
    <property type="protein sequence ID" value="RXW14733.1"/>
    <property type="molecule type" value="Genomic_DNA"/>
</dbReference>
<comment type="caution">
    <text evidence="2">The sequence shown here is derived from an EMBL/GenBank/DDBJ whole genome shotgun (WGS) entry which is preliminary data.</text>
</comment>
<feature type="signal peptide" evidence="1">
    <location>
        <begin position="1"/>
        <end position="15"/>
    </location>
</feature>